<feature type="signal peptide" evidence="2">
    <location>
        <begin position="1"/>
        <end position="20"/>
    </location>
</feature>
<dbReference type="RefSeq" id="WP_147687788.1">
    <property type="nucleotide sequence ID" value="NZ_VDUX01000010.1"/>
</dbReference>
<protein>
    <recommendedName>
        <fullName evidence="5">DUF3558 domain-containing protein</fullName>
    </recommendedName>
</protein>
<evidence type="ECO:0000256" key="2">
    <source>
        <dbReference type="SAM" id="SignalP"/>
    </source>
</evidence>
<evidence type="ECO:0000256" key="1">
    <source>
        <dbReference type="SAM" id="MobiDB-lite"/>
    </source>
</evidence>
<feature type="chain" id="PRO_5022661662" description="DUF3558 domain-containing protein" evidence="2">
    <location>
        <begin position="21"/>
        <end position="232"/>
    </location>
</feature>
<feature type="region of interest" description="Disordered" evidence="1">
    <location>
        <begin position="23"/>
        <end position="50"/>
    </location>
</feature>
<proteinExistence type="predicted"/>
<keyword evidence="4" id="KW-1185">Reference proteome</keyword>
<comment type="caution">
    <text evidence="3">The sequence shown here is derived from an EMBL/GenBank/DDBJ whole genome shotgun (WGS) entry which is preliminary data.</text>
</comment>
<organism evidence="3 4">
    <name type="scientific">Aeromicrobium terrae</name>
    <dbReference type="NCBI Taxonomy" id="2498846"/>
    <lineage>
        <taxon>Bacteria</taxon>
        <taxon>Bacillati</taxon>
        <taxon>Actinomycetota</taxon>
        <taxon>Actinomycetes</taxon>
        <taxon>Propionibacteriales</taxon>
        <taxon>Nocardioidaceae</taxon>
        <taxon>Aeromicrobium</taxon>
    </lineage>
</organism>
<gene>
    <name evidence="3" type="ORF">FHP06_15560</name>
</gene>
<dbReference type="PROSITE" id="PS51257">
    <property type="entry name" value="PROKAR_LIPOPROTEIN"/>
    <property type="match status" value="1"/>
</dbReference>
<dbReference type="AlphaFoldDB" id="A0A5C8NBY8"/>
<dbReference type="Proteomes" id="UP000321571">
    <property type="component" value="Unassembled WGS sequence"/>
</dbReference>
<name>A0A5C8NBY8_9ACTN</name>
<reference evidence="3 4" key="1">
    <citation type="submission" date="2019-06" db="EMBL/GenBank/DDBJ databases">
        <title>Aeromicrobium sp. nov., isolated from a maize field.</title>
        <authorList>
            <person name="Lin S.-Y."/>
            <person name="Tsai C.-F."/>
            <person name="Young C.-C."/>
        </authorList>
    </citation>
    <scope>NUCLEOTIDE SEQUENCE [LARGE SCALE GENOMIC DNA]</scope>
    <source>
        <strain evidence="3 4">CC-CFT486</strain>
    </source>
</reference>
<evidence type="ECO:0008006" key="5">
    <source>
        <dbReference type="Google" id="ProtNLM"/>
    </source>
</evidence>
<keyword evidence="2" id="KW-0732">Signal</keyword>
<evidence type="ECO:0000313" key="4">
    <source>
        <dbReference type="Proteomes" id="UP000321571"/>
    </source>
</evidence>
<accession>A0A5C8NBY8</accession>
<sequence>MRLRLLVLALLAPLVLAACAGDPPVTPTKDPGPLDTASSPSPRPTAKDSPACELLTSAERKSIAGAKVDVVAPGNAPRGGYQCKWVKSLQAPTPTLIAVVVTSAQQWSKSVPQQVDRAIAAGAAKKKTFLKRLLAAKKKVRHGTDKITDREACDMFSLMSEIYGRKKGTYEVVSFPAYGTQLSVNARSCRKGRYISFTYTEGKLQPSGPLSFAALRLLHITEARAAKLAARN</sequence>
<dbReference type="EMBL" id="VDUX01000010">
    <property type="protein sequence ID" value="TXL56559.1"/>
    <property type="molecule type" value="Genomic_DNA"/>
</dbReference>
<evidence type="ECO:0000313" key="3">
    <source>
        <dbReference type="EMBL" id="TXL56559.1"/>
    </source>
</evidence>